<accession>A0A9D2WMQ3</accession>
<gene>
    <name evidence="1" type="ORF">SPSYN_02950</name>
</gene>
<dbReference type="EMBL" id="LSRS01000008">
    <property type="protein sequence ID" value="KAF1084038.1"/>
    <property type="molecule type" value="Genomic_DNA"/>
</dbReference>
<comment type="caution">
    <text evidence="1">The sequence shown here is derived from an EMBL/GenBank/DDBJ whole genome shotgun (WGS) entry which is preliminary data.</text>
</comment>
<name>A0A9D2WMQ3_9FIRM</name>
<sequence>MTTSIVKIAMWNTTWGGYNMTTDCRCWKGKVCNNILIKKKELPQMAKSEDPEQKMVEAIVEQMIERIMAKGKTREEAEKILNEIF</sequence>
<proteinExistence type="predicted"/>
<protein>
    <submittedName>
        <fullName evidence="1">Uncharacterized protein</fullName>
    </submittedName>
</protein>
<dbReference type="AlphaFoldDB" id="A0A9D2WMQ3"/>
<keyword evidence="2" id="KW-1185">Reference proteome</keyword>
<reference evidence="1" key="1">
    <citation type="submission" date="2016-02" db="EMBL/GenBank/DDBJ databases">
        <title>Draft Genome Sequence of Sporotomaculum syntrophicum Strain FB, a Syntrophic Benzoate Degrader.</title>
        <authorList>
            <person name="Nobu M.K."/>
            <person name="Narihiro T."/>
            <person name="Qiu Y.-L."/>
            <person name="Ohashi A."/>
            <person name="Liu W.-T."/>
            <person name="Yuji S."/>
        </authorList>
    </citation>
    <scope>NUCLEOTIDE SEQUENCE</scope>
    <source>
        <strain evidence="1">FB</strain>
    </source>
</reference>
<dbReference type="Proteomes" id="UP000798488">
    <property type="component" value="Unassembled WGS sequence"/>
</dbReference>
<evidence type="ECO:0000313" key="2">
    <source>
        <dbReference type="Proteomes" id="UP000798488"/>
    </source>
</evidence>
<organism evidence="1 2">
    <name type="scientific">Sporotomaculum syntrophicum</name>
    <dbReference type="NCBI Taxonomy" id="182264"/>
    <lineage>
        <taxon>Bacteria</taxon>
        <taxon>Bacillati</taxon>
        <taxon>Bacillota</taxon>
        <taxon>Clostridia</taxon>
        <taxon>Eubacteriales</taxon>
        <taxon>Desulfallaceae</taxon>
        <taxon>Sporotomaculum</taxon>
    </lineage>
</organism>
<evidence type="ECO:0000313" key="1">
    <source>
        <dbReference type="EMBL" id="KAF1084038.1"/>
    </source>
</evidence>